<dbReference type="GO" id="GO:0008270">
    <property type="term" value="F:zinc ion binding"/>
    <property type="evidence" value="ECO:0007669"/>
    <property type="project" value="UniProtKB-KW"/>
</dbReference>
<evidence type="ECO:0000256" key="5">
    <source>
        <dbReference type="SAM" id="MobiDB-lite"/>
    </source>
</evidence>
<feature type="domain" description="IBR" evidence="6">
    <location>
        <begin position="150"/>
        <end position="204"/>
    </location>
</feature>
<keyword evidence="1" id="KW-0479">Metal-binding</keyword>
<feature type="region of interest" description="Disordered" evidence="5">
    <location>
        <begin position="290"/>
        <end position="894"/>
    </location>
</feature>
<dbReference type="CDD" id="cd22584">
    <property type="entry name" value="Rcat_RBR_unk"/>
    <property type="match status" value="1"/>
</dbReference>
<feature type="compositionally biased region" description="Low complexity" evidence="5">
    <location>
        <begin position="552"/>
        <end position="593"/>
    </location>
</feature>
<dbReference type="InterPro" id="IPR031127">
    <property type="entry name" value="E3_UB_ligase_RBR"/>
</dbReference>
<evidence type="ECO:0000259" key="6">
    <source>
        <dbReference type="SMART" id="SM00647"/>
    </source>
</evidence>
<dbReference type="GO" id="GO:0004842">
    <property type="term" value="F:ubiquitin-protein transferase activity"/>
    <property type="evidence" value="ECO:0007669"/>
    <property type="project" value="InterPro"/>
</dbReference>
<dbReference type="InterPro" id="IPR002867">
    <property type="entry name" value="IBR_dom"/>
</dbReference>
<dbReference type="SMART" id="SM00647">
    <property type="entry name" value="IBR"/>
    <property type="match status" value="1"/>
</dbReference>
<feature type="compositionally biased region" description="Basic and acidic residues" evidence="5">
    <location>
        <begin position="411"/>
        <end position="427"/>
    </location>
</feature>
<evidence type="ECO:0000313" key="7">
    <source>
        <dbReference type="EMBL" id="KAF9498284.1"/>
    </source>
</evidence>
<evidence type="ECO:0000256" key="3">
    <source>
        <dbReference type="ARBA" id="ARBA00022786"/>
    </source>
</evidence>
<feature type="compositionally biased region" description="Basic and acidic residues" evidence="5">
    <location>
        <begin position="307"/>
        <end position="318"/>
    </location>
</feature>
<keyword evidence="4" id="KW-0862">Zinc</keyword>
<dbReference type="Proteomes" id="UP000807025">
    <property type="component" value="Unassembled WGS sequence"/>
</dbReference>
<evidence type="ECO:0000256" key="4">
    <source>
        <dbReference type="ARBA" id="ARBA00022833"/>
    </source>
</evidence>
<dbReference type="PANTHER" id="PTHR11685">
    <property type="entry name" value="RBR FAMILY RING FINGER AND IBR DOMAIN-CONTAINING"/>
    <property type="match status" value="1"/>
</dbReference>
<sequence length="894" mass="94092">MALPRLWEIANRRPLPMSSTSATSPSRPSRHGRAKSTLTAFQPRPTDDEPLDDLELVRRFDRLTNNRLAKEKSSFHHLYVPDETESRRPGLVDGVLWLAERIFVGPPPKLHKRQHSGAFTSHLIDETLEPEPEPTSEPLDGPDEPELDGEQQLLRTSEEQGWQRCPAPDCGHMIELTEGCMRVKCRCGTMFCYGCGEPWKTCSCPLWDTPVADGGYRRSFDETGEELEDWELVGADEPRVAAVVEQKPSAPEMKIPYYFEEGGITMPGGLFTMVPTRNDTDILYSTREEYTANTTSSNFPPEDPEPDSQRDDDLRFSESDANSPALEETAGQSPLGEASSSNQRDADLLGFEDGEDPFQTRNGLIPADLPPRYATFDQGALSGPSFPIPDTSASTSGLGYGHGYGFPTQHDGFEKWDGTPPLDDKKASPWVEGAGPRTNSPPPDPSFLGADAEGEGDGSILGPSIRRTGTPLMALVDPHDQKTMTNIRGSARHRFSMDGANGRKDLTEKDPPPRTNSAKVLEKEEDQAKMDKIRQNSKKLTGKSKAEDKPKVAAPAPKAAWGKKPTPATSPPVSGSPAPKAPGAAKPNTPTPALQDPARTPPAPVAQAVVAEIQKDKDKGTPSGGTGTDAGPVKPADAGPSKDTDPVGEGAGGAETDVGYAGNSGEEHQEDGGENAAVDVPENSTESPQDKTEEATTSGTSGSNADPPDTTTSSGDATTRDKVEGDASEPNEGQATGNNVEASDPTNTATSAAGGTAEDATGGTELVPNGGDATGDNAEASNQPDTTTTDAATSAQAAGENPEPNDSQGRQGDGDAPATQVGDQGKGSNNPGGAASNPTSPNPDNVNTPQTASASSPEIPTAGGGGQGKEDQNVVLTPVPNRRKKGARKNVRGG</sequence>
<evidence type="ECO:0000256" key="2">
    <source>
        <dbReference type="ARBA" id="ARBA00022771"/>
    </source>
</evidence>
<feature type="compositionally biased region" description="Basic residues" evidence="5">
    <location>
        <begin position="881"/>
        <end position="894"/>
    </location>
</feature>
<reference evidence="7" key="1">
    <citation type="submission" date="2020-11" db="EMBL/GenBank/DDBJ databases">
        <authorList>
            <consortium name="DOE Joint Genome Institute"/>
            <person name="Ahrendt S."/>
            <person name="Riley R."/>
            <person name="Andreopoulos W."/>
            <person name="Labutti K."/>
            <person name="Pangilinan J."/>
            <person name="Ruiz-Duenas F.J."/>
            <person name="Barrasa J.M."/>
            <person name="Sanchez-Garcia M."/>
            <person name="Camarero S."/>
            <person name="Miyauchi S."/>
            <person name="Serrano A."/>
            <person name="Linde D."/>
            <person name="Babiker R."/>
            <person name="Drula E."/>
            <person name="Ayuso-Fernandez I."/>
            <person name="Pacheco R."/>
            <person name="Padilla G."/>
            <person name="Ferreira P."/>
            <person name="Barriuso J."/>
            <person name="Kellner H."/>
            <person name="Castanera R."/>
            <person name="Alfaro M."/>
            <person name="Ramirez L."/>
            <person name="Pisabarro A.G."/>
            <person name="Kuo A."/>
            <person name="Tritt A."/>
            <person name="Lipzen A."/>
            <person name="He G."/>
            <person name="Yan M."/>
            <person name="Ng V."/>
            <person name="Cullen D."/>
            <person name="Martin F."/>
            <person name="Rosso M.-N."/>
            <person name="Henrissat B."/>
            <person name="Hibbett D."/>
            <person name="Martinez A.T."/>
            <person name="Grigoriev I.V."/>
        </authorList>
    </citation>
    <scope>NUCLEOTIDE SEQUENCE</scope>
    <source>
        <strain evidence="7">ATCC 90797</strain>
    </source>
</reference>
<dbReference type="Pfam" id="PF01485">
    <property type="entry name" value="IBR"/>
    <property type="match status" value="1"/>
</dbReference>
<feature type="region of interest" description="Disordered" evidence="5">
    <location>
        <begin position="128"/>
        <end position="148"/>
    </location>
</feature>
<protein>
    <recommendedName>
        <fullName evidence="6">IBR domain-containing protein</fullName>
    </recommendedName>
</protein>
<name>A0A9P6A5S4_PLEER</name>
<dbReference type="Gene3D" id="1.20.120.1750">
    <property type="match status" value="1"/>
</dbReference>
<organism evidence="7 8">
    <name type="scientific">Pleurotus eryngii</name>
    <name type="common">Boletus of the steppes</name>
    <dbReference type="NCBI Taxonomy" id="5323"/>
    <lineage>
        <taxon>Eukaryota</taxon>
        <taxon>Fungi</taxon>
        <taxon>Dikarya</taxon>
        <taxon>Basidiomycota</taxon>
        <taxon>Agaricomycotina</taxon>
        <taxon>Agaricomycetes</taxon>
        <taxon>Agaricomycetidae</taxon>
        <taxon>Agaricales</taxon>
        <taxon>Pleurotineae</taxon>
        <taxon>Pleurotaceae</taxon>
        <taxon>Pleurotus</taxon>
    </lineage>
</organism>
<feature type="compositionally biased region" description="Polar residues" evidence="5">
    <location>
        <begin position="826"/>
        <end position="858"/>
    </location>
</feature>
<accession>A0A9P6A5S4</accession>
<dbReference type="AlphaFoldDB" id="A0A9P6A5S4"/>
<comment type="caution">
    <text evidence="7">The sequence shown here is derived from an EMBL/GenBank/DDBJ whole genome shotgun (WGS) entry which is preliminary data.</text>
</comment>
<feature type="region of interest" description="Disordered" evidence="5">
    <location>
        <begin position="14"/>
        <end position="50"/>
    </location>
</feature>
<dbReference type="SUPFAM" id="SSF57850">
    <property type="entry name" value="RING/U-box"/>
    <property type="match status" value="1"/>
</dbReference>
<feature type="compositionally biased region" description="Low complexity" evidence="5">
    <location>
        <begin position="786"/>
        <end position="798"/>
    </location>
</feature>
<evidence type="ECO:0000256" key="1">
    <source>
        <dbReference type="ARBA" id="ARBA00022723"/>
    </source>
</evidence>
<feature type="compositionally biased region" description="Polar residues" evidence="5">
    <location>
        <begin position="731"/>
        <end position="745"/>
    </location>
</feature>
<proteinExistence type="predicted"/>
<feature type="compositionally biased region" description="Basic and acidic residues" evidence="5">
    <location>
        <begin position="501"/>
        <end position="512"/>
    </location>
</feature>
<feature type="compositionally biased region" description="Low complexity" evidence="5">
    <location>
        <begin position="18"/>
        <end position="27"/>
    </location>
</feature>
<dbReference type="OrthoDB" id="2992998at2759"/>
<dbReference type="GO" id="GO:0016567">
    <property type="term" value="P:protein ubiquitination"/>
    <property type="evidence" value="ECO:0007669"/>
    <property type="project" value="InterPro"/>
</dbReference>
<keyword evidence="8" id="KW-1185">Reference proteome</keyword>
<keyword evidence="2" id="KW-0863">Zinc-finger</keyword>
<keyword evidence="3" id="KW-0833">Ubl conjugation pathway</keyword>
<feature type="compositionally biased region" description="Low complexity" evidence="5">
    <location>
        <begin position="746"/>
        <end position="764"/>
    </location>
</feature>
<feature type="compositionally biased region" description="Basic and acidic residues" evidence="5">
    <location>
        <begin position="520"/>
        <end position="534"/>
    </location>
</feature>
<evidence type="ECO:0000313" key="8">
    <source>
        <dbReference type="Proteomes" id="UP000807025"/>
    </source>
</evidence>
<dbReference type="EMBL" id="MU154538">
    <property type="protein sequence ID" value="KAF9498284.1"/>
    <property type="molecule type" value="Genomic_DNA"/>
</dbReference>
<gene>
    <name evidence="7" type="ORF">BDN71DRAFT_1587658</name>
</gene>